<evidence type="ECO:0000313" key="2">
    <source>
        <dbReference type="Proteomes" id="UP000002384"/>
    </source>
</evidence>
<organism evidence="1 2">
    <name type="scientific">Gloeothece citriformis (strain PCC 7424)</name>
    <name type="common">Cyanothece sp. (strain PCC 7424)</name>
    <dbReference type="NCBI Taxonomy" id="65393"/>
    <lineage>
        <taxon>Bacteria</taxon>
        <taxon>Bacillati</taxon>
        <taxon>Cyanobacteriota</taxon>
        <taxon>Cyanophyceae</taxon>
        <taxon>Oscillatoriophycideae</taxon>
        <taxon>Chroococcales</taxon>
        <taxon>Aphanothecaceae</taxon>
        <taxon>Gloeothece</taxon>
        <taxon>Gloeothece citriformis</taxon>
    </lineage>
</organism>
<dbReference type="HOGENOM" id="CLU_632698_0_0_3"/>
<evidence type="ECO:0008006" key="3">
    <source>
        <dbReference type="Google" id="ProtNLM"/>
    </source>
</evidence>
<dbReference type="EMBL" id="CP001291">
    <property type="protein sequence ID" value="ACK70313.1"/>
    <property type="molecule type" value="Genomic_DNA"/>
</dbReference>
<name>B7KDL1_GLOC7</name>
<dbReference type="AlphaFoldDB" id="B7KDL1"/>
<reference evidence="2" key="1">
    <citation type="journal article" date="2011" name="MBio">
        <title>Novel metabolic attributes of the genus Cyanothece, comprising a group of unicellular nitrogen-fixing Cyanobacteria.</title>
        <authorList>
            <person name="Bandyopadhyay A."/>
            <person name="Elvitigala T."/>
            <person name="Welsh E."/>
            <person name="Stockel J."/>
            <person name="Liberton M."/>
            <person name="Min H."/>
            <person name="Sherman L.A."/>
            <person name="Pakrasi H.B."/>
        </authorList>
    </citation>
    <scope>NUCLEOTIDE SEQUENCE [LARGE SCALE GENOMIC DNA]</scope>
    <source>
        <strain evidence="2">PCC 7424</strain>
    </source>
</reference>
<protein>
    <recommendedName>
        <fullName evidence="3">NurA domain-containing protein</fullName>
    </recommendedName>
</protein>
<keyword evidence="2" id="KW-1185">Reference proteome</keyword>
<dbReference type="KEGG" id="cyc:PCC7424_1881"/>
<evidence type="ECO:0000313" key="1">
    <source>
        <dbReference type="EMBL" id="ACK70313.1"/>
    </source>
</evidence>
<dbReference type="RefSeq" id="WP_012599256.1">
    <property type="nucleotide sequence ID" value="NC_011729.1"/>
</dbReference>
<sequence length="433" mass="50163">MDKDSLRNIVGYAKRIEKGLKKPDIKLPTYRTVKPKIRPSTQRIGALDGSDQQIFSVRGLDELGVAAWATLYIEADLNKPHDPPYRSGPASSGPWTKEELIYFHLTIELHDEEANRKLRNDYYSWRQILTNSRPTVPPIFKENQERKIKPVRVQAAIERATGEWLALQKAITRHLPPQSLILTDGRFNCQLEMAASFVDQLGRRAERNQIRAVAVVKAGLLYDKVSDYVYEIATEKTNKPFYFLIPHELIEECYGKNEKNPVRKTLMVGGKDHTDLAGIGSLWVVFCPDPSNYQCFVILEFNLYNLAHYKALAWQPIDFRQWHTQKLGGASHSHDQIWVTDLRIDEEQDLGDLVEPTIEEILWLCESEIRHFGYPNLLGIAHKEVVLNTQRVKLLRDRYMEVFAHSNEILRKLVGDDYIKETPHKIHNIDFYY</sequence>
<accession>B7KDL1</accession>
<dbReference type="OrthoDB" id="9820738at2"/>
<dbReference type="STRING" id="65393.PCC7424_1881"/>
<proteinExistence type="predicted"/>
<dbReference type="Proteomes" id="UP000002384">
    <property type="component" value="Chromosome"/>
</dbReference>
<gene>
    <name evidence="1" type="ordered locus">PCC7424_1881</name>
</gene>